<gene>
    <name evidence="1" type="ORF">AK812_SmicGene13977</name>
</gene>
<name>A0A1Q9E6Q4_SYMMI</name>
<dbReference type="AlphaFoldDB" id="A0A1Q9E6Q4"/>
<keyword evidence="2" id="KW-1185">Reference proteome</keyword>
<organism evidence="1 2">
    <name type="scientific">Symbiodinium microadriaticum</name>
    <name type="common">Dinoflagellate</name>
    <name type="synonym">Zooxanthella microadriatica</name>
    <dbReference type="NCBI Taxonomy" id="2951"/>
    <lineage>
        <taxon>Eukaryota</taxon>
        <taxon>Sar</taxon>
        <taxon>Alveolata</taxon>
        <taxon>Dinophyceae</taxon>
        <taxon>Suessiales</taxon>
        <taxon>Symbiodiniaceae</taxon>
        <taxon>Symbiodinium</taxon>
    </lineage>
</organism>
<protein>
    <submittedName>
        <fullName evidence="1">Uncharacterized protein</fullName>
    </submittedName>
</protein>
<evidence type="ECO:0000313" key="2">
    <source>
        <dbReference type="Proteomes" id="UP000186817"/>
    </source>
</evidence>
<evidence type="ECO:0000313" key="1">
    <source>
        <dbReference type="EMBL" id="OLQ03096.1"/>
    </source>
</evidence>
<accession>A0A1Q9E6Q4</accession>
<comment type="caution">
    <text evidence="1">The sequence shown here is derived from an EMBL/GenBank/DDBJ whole genome shotgun (WGS) entry which is preliminary data.</text>
</comment>
<proteinExistence type="predicted"/>
<reference evidence="1 2" key="1">
    <citation type="submission" date="2016-02" db="EMBL/GenBank/DDBJ databases">
        <title>Genome analysis of coral dinoflagellate symbionts highlights evolutionary adaptations to a symbiotic lifestyle.</title>
        <authorList>
            <person name="Aranda M."/>
            <person name="Li Y."/>
            <person name="Liew Y.J."/>
            <person name="Baumgarten S."/>
            <person name="Simakov O."/>
            <person name="Wilson M."/>
            <person name="Piel J."/>
            <person name="Ashoor H."/>
            <person name="Bougouffa S."/>
            <person name="Bajic V.B."/>
            <person name="Ryu T."/>
            <person name="Ravasi T."/>
            <person name="Bayer T."/>
            <person name="Micklem G."/>
            <person name="Kim H."/>
            <person name="Bhak J."/>
            <person name="Lajeunesse T.C."/>
            <person name="Voolstra C.R."/>
        </authorList>
    </citation>
    <scope>NUCLEOTIDE SEQUENCE [LARGE SCALE GENOMIC DNA]</scope>
    <source>
        <strain evidence="1 2">CCMP2467</strain>
    </source>
</reference>
<dbReference type="EMBL" id="LSRX01000246">
    <property type="protein sequence ID" value="OLQ03096.1"/>
    <property type="molecule type" value="Genomic_DNA"/>
</dbReference>
<dbReference type="OrthoDB" id="420002at2759"/>
<dbReference type="Proteomes" id="UP000186817">
    <property type="component" value="Unassembled WGS sequence"/>
</dbReference>
<sequence>MVMLSLLARGSCECTYEADGVAMAFTKPCDGSKPKQIPTPESAFMDYFMDDAGFVQFTLNFTGIQAYRASKPSDFTSVKSKEAVVVTAHLQPLGPWRQQPICVKIALQNGRPSVLFIQEDFACPTCSQSSQQSANISAWELMMQSAGTGFQCPSEGLQHERATTQAVTTGAPSTSQADNASAWLLQVSYCVS</sequence>